<dbReference type="Proteomes" id="UP000824089">
    <property type="component" value="Unassembled WGS sequence"/>
</dbReference>
<dbReference type="EMBL" id="DVMM01000197">
    <property type="protein sequence ID" value="HIU30396.1"/>
    <property type="molecule type" value="Genomic_DNA"/>
</dbReference>
<comment type="caution">
    <text evidence="1">The sequence shown here is derived from an EMBL/GenBank/DDBJ whole genome shotgun (WGS) entry which is preliminary data.</text>
</comment>
<dbReference type="PANTHER" id="PTHR37834">
    <property type="entry name" value="GDSL-LIKE LIPASE/ACYLHYDROLASE DOMAIN PROTEIN (AFU_ORTHOLOGUE AFUA_2G00620)"/>
    <property type="match status" value="1"/>
</dbReference>
<name>A0A9D1LAX0_9CLOT</name>
<proteinExistence type="predicted"/>
<reference evidence="1" key="2">
    <citation type="journal article" date="2021" name="PeerJ">
        <title>Extensive microbial diversity within the chicken gut microbiome revealed by metagenomics and culture.</title>
        <authorList>
            <person name="Gilroy R."/>
            <person name="Ravi A."/>
            <person name="Getino M."/>
            <person name="Pursley I."/>
            <person name="Horton D.L."/>
            <person name="Alikhan N.F."/>
            <person name="Baker D."/>
            <person name="Gharbi K."/>
            <person name="Hall N."/>
            <person name="Watson M."/>
            <person name="Adriaenssens E.M."/>
            <person name="Foster-Nyarko E."/>
            <person name="Jarju S."/>
            <person name="Secka A."/>
            <person name="Antonio M."/>
            <person name="Oren A."/>
            <person name="Chaudhuri R.R."/>
            <person name="La Ragione R."/>
            <person name="Hildebrand F."/>
            <person name="Pallen M.J."/>
        </authorList>
    </citation>
    <scope>NUCLEOTIDE SEQUENCE</scope>
    <source>
        <strain evidence="1">CHK195-4489</strain>
    </source>
</reference>
<dbReference type="InterPro" id="IPR001087">
    <property type="entry name" value="GDSL"/>
</dbReference>
<dbReference type="GO" id="GO:0016788">
    <property type="term" value="F:hydrolase activity, acting on ester bonds"/>
    <property type="evidence" value="ECO:0007669"/>
    <property type="project" value="InterPro"/>
</dbReference>
<evidence type="ECO:0000313" key="2">
    <source>
        <dbReference type="Proteomes" id="UP000824089"/>
    </source>
</evidence>
<sequence>MEESIFLVQPGIYKAQGRNSITVNGLALDCTGSTFEFAAFCKGDVTLGIYVDAPEAYENRLYFSVYIDGQLLEPREKYGFGGTRKTEFVLARDLEEGYHTFSIIRQNESETGEFCIRYIMLTGRLQTPPRDRERYIEFVGDSITTGIGNLYTPEARDPSIDPKSKVYQDGTQTYAILAARRLRADCSVVAQQGIGIICGWQPHTMLETYEMTCYQRNRRADWNFIRQPDFVVINLGSNDMDKIEENGKTPVDVQAGAVHLSRIIRGHYPSAGIVWAMGMIGQQLCPYLRAAVEELGGAENGYYYLQLESDTAGGGGHPSLAGQRRNAELLYEFLKKLYEERA</sequence>
<accession>A0A9D1LAX0</accession>
<organism evidence="1 2">
    <name type="scientific">Candidatus Egerieisoma faecipullorum</name>
    <dbReference type="NCBI Taxonomy" id="2840963"/>
    <lineage>
        <taxon>Bacteria</taxon>
        <taxon>Bacillati</taxon>
        <taxon>Bacillota</taxon>
        <taxon>Clostridia</taxon>
        <taxon>Eubacteriales</taxon>
        <taxon>Clostridiaceae</taxon>
        <taxon>Clostridiaceae incertae sedis</taxon>
        <taxon>Candidatus Egerieisoma</taxon>
    </lineage>
</organism>
<dbReference type="InterPro" id="IPR036514">
    <property type="entry name" value="SGNH_hydro_sf"/>
</dbReference>
<dbReference type="AlphaFoldDB" id="A0A9D1LAX0"/>
<evidence type="ECO:0008006" key="3">
    <source>
        <dbReference type="Google" id="ProtNLM"/>
    </source>
</evidence>
<evidence type="ECO:0000313" key="1">
    <source>
        <dbReference type="EMBL" id="HIU30396.1"/>
    </source>
</evidence>
<reference evidence="1" key="1">
    <citation type="submission" date="2020-10" db="EMBL/GenBank/DDBJ databases">
        <authorList>
            <person name="Gilroy R."/>
        </authorList>
    </citation>
    <scope>NUCLEOTIDE SEQUENCE</scope>
    <source>
        <strain evidence="1">CHK195-4489</strain>
    </source>
</reference>
<dbReference type="SUPFAM" id="SSF52266">
    <property type="entry name" value="SGNH hydrolase"/>
    <property type="match status" value="1"/>
</dbReference>
<dbReference type="Pfam" id="PF00657">
    <property type="entry name" value="Lipase_GDSL"/>
    <property type="match status" value="1"/>
</dbReference>
<dbReference type="Gene3D" id="2.60.120.260">
    <property type="entry name" value="Galactose-binding domain-like"/>
    <property type="match status" value="1"/>
</dbReference>
<dbReference type="InterPro" id="IPR052762">
    <property type="entry name" value="PCW_deacetylase/CE"/>
</dbReference>
<gene>
    <name evidence="1" type="ORF">IAD50_08905</name>
</gene>
<dbReference type="PANTHER" id="PTHR37834:SF2">
    <property type="entry name" value="ESTERASE, SGNH HYDROLASE-TYPE"/>
    <property type="match status" value="1"/>
</dbReference>
<dbReference type="Gene3D" id="3.40.50.1110">
    <property type="entry name" value="SGNH hydrolase"/>
    <property type="match status" value="1"/>
</dbReference>
<protein>
    <recommendedName>
        <fullName evidence="3">Endoglucanase E</fullName>
    </recommendedName>
</protein>